<evidence type="ECO:0000256" key="1">
    <source>
        <dbReference type="ARBA" id="ARBA00004127"/>
    </source>
</evidence>
<keyword evidence="4 6" id="KW-1133">Transmembrane helix</keyword>
<feature type="transmembrane region" description="Helical" evidence="6">
    <location>
        <begin position="35"/>
        <end position="55"/>
    </location>
</feature>
<dbReference type="Pfam" id="PF10270">
    <property type="entry name" value="MMgT"/>
    <property type="match status" value="1"/>
</dbReference>
<name>A0A1L0BCU0_9ASCO</name>
<dbReference type="OrthoDB" id="44756at2759"/>
<comment type="subcellular location">
    <subcellularLocation>
        <location evidence="1">Endomembrane system</location>
        <topology evidence="1">Multi-pass membrane protein</topology>
    </subcellularLocation>
</comment>
<dbReference type="Proteomes" id="UP000182334">
    <property type="component" value="Chromosome I"/>
</dbReference>
<dbReference type="EMBL" id="LT635764">
    <property type="protein sequence ID" value="SGZ48956.1"/>
    <property type="molecule type" value="Genomic_DNA"/>
</dbReference>
<dbReference type="AlphaFoldDB" id="A0A1L0BCU0"/>
<evidence type="ECO:0000256" key="5">
    <source>
        <dbReference type="ARBA" id="ARBA00023136"/>
    </source>
</evidence>
<dbReference type="PANTHER" id="PTHR28144">
    <property type="entry name" value="ER MEMBRANE PROTEIN COMPLEX SUBUNIT 5"/>
    <property type="match status" value="1"/>
</dbReference>
<dbReference type="Proteomes" id="UP000182259">
    <property type="component" value="Chromosome I"/>
</dbReference>
<keyword evidence="3 6" id="KW-0812">Transmembrane</keyword>
<evidence type="ECO:0000313" key="10">
    <source>
        <dbReference type="Proteomes" id="UP000182334"/>
    </source>
</evidence>
<keyword evidence="5 6" id="KW-0472">Membrane</keyword>
<dbReference type="STRING" id="45354.A0A1L0BCU0"/>
<evidence type="ECO:0000256" key="4">
    <source>
        <dbReference type="ARBA" id="ARBA00022989"/>
    </source>
</evidence>
<evidence type="ECO:0000313" key="7">
    <source>
        <dbReference type="EMBL" id="SGZ47744.1"/>
    </source>
</evidence>
<evidence type="ECO:0000256" key="3">
    <source>
        <dbReference type="ARBA" id="ARBA00022692"/>
    </source>
</evidence>
<comment type="similarity">
    <text evidence="2">Belongs to the membrane magnesium transporter (TC 1.A.67) family.</text>
</comment>
<dbReference type="GO" id="GO:0072546">
    <property type="term" value="C:EMC complex"/>
    <property type="evidence" value="ECO:0007669"/>
    <property type="project" value="TreeGrafter"/>
</dbReference>
<proteinExistence type="inferred from homology"/>
<accession>A0A1L0BCU0</accession>
<protein>
    <submittedName>
        <fullName evidence="7">CIC11C00000004091</fullName>
    </submittedName>
    <submittedName>
        <fullName evidence="8">CIC11C00000004263</fullName>
    </submittedName>
</protein>
<reference evidence="9 10" key="1">
    <citation type="submission" date="2016-10" db="EMBL/GenBank/DDBJ databases">
        <authorList>
            <person name="de Groot N.N."/>
        </authorList>
    </citation>
    <scope>NUCLEOTIDE SEQUENCE [LARGE SCALE GENOMIC DNA]</scope>
    <source>
        <strain evidence="7 10">CBS 141442</strain>
        <strain evidence="8 9">PYCC 4715</strain>
    </source>
</reference>
<dbReference type="GO" id="GO:0034975">
    <property type="term" value="P:protein folding in endoplasmic reticulum"/>
    <property type="evidence" value="ECO:0007669"/>
    <property type="project" value="TreeGrafter"/>
</dbReference>
<evidence type="ECO:0000256" key="2">
    <source>
        <dbReference type="ARBA" id="ARBA00006109"/>
    </source>
</evidence>
<evidence type="ECO:0000313" key="9">
    <source>
        <dbReference type="Proteomes" id="UP000182259"/>
    </source>
</evidence>
<sequence length="121" mass="13590">MSISYVVGGLLILHAGYSSYEHHQFLSSTDIPTDIILELVIGLVVLNFGVLASIINTPRLGIAHSQVVKHANRYLRPIEMSAAMDSINALGVSEFEEFDTRVEFLDIRQKRKEYLEWAGKN</sequence>
<dbReference type="InterPro" id="IPR018937">
    <property type="entry name" value="MMgT"/>
</dbReference>
<dbReference type="EMBL" id="LT635756">
    <property type="protein sequence ID" value="SGZ47744.1"/>
    <property type="molecule type" value="Genomic_DNA"/>
</dbReference>
<evidence type="ECO:0000256" key="6">
    <source>
        <dbReference type="SAM" id="Phobius"/>
    </source>
</evidence>
<keyword evidence="10" id="KW-1185">Reference proteome</keyword>
<evidence type="ECO:0000313" key="8">
    <source>
        <dbReference type="EMBL" id="SGZ48956.1"/>
    </source>
</evidence>
<dbReference type="InterPro" id="IPR053279">
    <property type="entry name" value="EMC_subunit"/>
</dbReference>
<organism evidence="7 10">
    <name type="scientific">Sungouiella intermedia</name>
    <dbReference type="NCBI Taxonomy" id="45354"/>
    <lineage>
        <taxon>Eukaryota</taxon>
        <taxon>Fungi</taxon>
        <taxon>Dikarya</taxon>
        <taxon>Ascomycota</taxon>
        <taxon>Saccharomycotina</taxon>
        <taxon>Pichiomycetes</taxon>
        <taxon>Metschnikowiaceae</taxon>
        <taxon>Sungouiella</taxon>
    </lineage>
</organism>
<gene>
    <name evidence="8" type="ORF">SAMEA4029009_CIC11G00000004263</name>
    <name evidence="7" type="ORF">SAMEA4029010_CIC11G00000004091</name>
</gene>
<dbReference type="PANTHER" id="PTHR28144:SF1">
    <property type="entry name" value="ER MEMBRANE PROTEIN COMPLEX SUBUNIT 5"/>
    <property type="match status" value="1"/>
</dbReference>